<keyword evidence="4" id="KW-1185">Reference proteome</keyword>
<feature type="region of interest" description="Disordered" evidence="1">
    <location>
        <begin position="367"/>
        <end position="402"/>
    </location>
</feature>
<dbReference type="AlphaFoldDB" id="A0A372ZWJ3"/>
<organism evidence="3 4">
    <name type="scientific">Kitasatospora xanthocidica</name>
    <dbReference type="NCBI Taxonomy" id="83382"/>
    <lineage>
        <taxon>Bacteria</taxon>
        <taxon>Bacillati</taxon>
        <taxon>Actinomycetota</taxon>
        <taxon>Actinomycetes</taxon>
        <taxon>Kitasatosporales</taxon>
        <taxon>Streptomycetaceae</taxon>
        <taxon>Kitasatospora</taxon>
    </lineage>
</organism>
<reference evidence="3 4" key="1">
    <citation type="submission" date="2018-08" db="EMBL/GenBank/DDBJ databases">
        <title>Diversity &amp; Physiological Properties of Lignin-Decomposing Actinobacteria from Soil.</title>
        <authorList>
            <person name="Roh S.G."/>
            <person name="Kim S.B."/>
        </authorList>
    </citation>
    <scope>NUCLEOTIDE SEQUENCE [LARGE SCALE GENOMIC DNA]</scope>
    <source>
        <strain evidence="3 4">MMS17-GH009</strain>
    </source>
</reference>
<dbReference type="Pfam" id="PF03756">
    <property type="entry name" value="AfsA"/>
    <property type="match status" value="2"/>
</dbReference>
<dbReference type="InterPro" id="IPR005509">
    <property type="entry name" value="AfsA_hotdog_dom"/>
</dbReference>
<name>A0A372ZWJ3_9ACTN</name>
<dbReference type="EMBL" id="QVIG01000001">
    <property type="protein sequence ID" value="RGD60213.1"/>
    <property type="molecule type" value="Genomic_DNA"/>
</dbReference>
<proteinExistence type="predicted"/>
<comment type="caution">
    <text evidence="3">The sequence shown here is derived from an EMBL/GenBank/DDBJ whole genome shotgun (WGS) entry which is preliminary data.</text>
</comment>
<protein>
    <recommendedName>
        <fullName evidence="2">A-factor biosynthesis hotdog domain-containing protein</fullName>
    </recommendedName>
</protein>
<feature type="domain" description="A-factor biosynthesis hotdog" evidence="2">
    <location>
        <begin position="237"/>
        <end position="356"/>
    </location>
</feature>
<sequence>MAAAPTDTLKRGPVMPSIVEPDPHDPYAHPGPGSAGGFGFDDGPATGYDFHHGPATGYDFHDRTVSRHLVHRASVSEVFLTGWQATGPYDFLLGAQWPRLHGFYRLPGDRYHDPVLLAETIRQTGLLIGHAGFGVPRGHHFMMEDLSYALDGTGLPGLAVTAGPASLMLAVGCEDVRMRHGELASLRVCVDVTRDGRPIGRGSGRLRVVSPASYARLRGPARRTLPPRPPAPAAPELVGRAQPADVVLSPTLAPDTWLLRADATHPVLFDHELDHVPGMLVLEAARQAAQRLRHPEPVVPVELVTSFDHYIELDRPCFVRAAPEPAPGPAEGPAAADGRLAVRVELLQDGRTAAECLLLTVPVDGPAEGPGVPVRRDAYDGRPAVPGPPLPGLGGARLPLAS</sequence>
<evidence type="ECO:0000313" key="3">
    <source>
        <dbReference type="EMBL" id="RGD60213.1"/>
    </source>
</evidence>
<gene>
    <name evidence="3" type="ORF">DR950_22655</name>
</gene>
<dbReference type="InterPro" id="IPR047757">
    <property type="entry name" value="AfsA-like"/>
</dbReference>
<dbReference type="NCBIfam" id="NF041195">
    <property type="entry name" value="ScbA_BarX_GamBu"/>
    <property type="match status" value="1"/>
</dbReference>
<evidence type="ECO:0000313" key="4">
    <source>
        <dbReference type="Proteomes" id="UP000263377"/>
    </source>
</evidence>
<feature type="region of interest" description="Disordered" evidence="1">
    <location>
        <begin position="1"/>
        <end position="38"/>
    </location>
</feature>
<evidence type="ECO:0000256" key="1">
    <source>
        <dbReference type="SAM" id="MobiDB-lite"/>
    </source>
</evidence>
<feature type="domain" description="A-factor biosynthesis hotdog" evidence="2">
    <location>
        <begin position="69"/>
        <end position="207"/>
    </location>
</feature>
<dbReference type="GO" id="GO:0016740">
    <property type="term" value="F:transferase activity"/>
    <property type="evidence" value="ECO:0007669"/>
    <property type="project" value="InterPro"/>
</dbReference>
<evidence type="ECO:0000259" key="2">
    <source>
        <dbReference type="Pfam" id="PF03756"/>
    </source>
</evidence>
<accession>A0A372ZWJ3</accession>
<dbReference type="Proteomes" id="UP000263377">
    <property type="component" value="Unassembled WGS sequence"/>
</dbReference>